<dbReference type="Gene3D" id="1.25.40.30">
    <property type="match status" value="1"/>
</dbReference>
<dbReference type="Proteomes" id="UP000007879">
    <property type="component" value="Unassembled WGS sequence"/>
</dbReference>
<dbReference type="SUPFAM" id="SSF48371">
    <property type="entry name" value="ARM repeat"/>
    <property type="match status" value="1"/>
</dbReference>
<protein>
    <recommendedName>
        <fullName evidence="4">Translin-associated factor X-interacting protein 1 N-terminal domain-containing protein</fullName>
    </recommendedName>
</protein>
<evidence type="ECO:0000259" key="4">
    <source>
        <dbReference type="Pfam" id="PF15739"/>
    </source>
</evidence>
<dbReference type="STRING" id="400682.A0A1X7UFW0"/>
<evidence type="ECO:0000313" key="5">
    <source>
        <dbReference type="EnsemblMetazoa" id="Aqu2.1.26854_001"/>
    </source>
</evidence>
<evidence type="ECO:0000256" key="2">
    <source>
        <dbReference type="SAM" id="Coils"/>
    </source>
</evidence>
<keyword evidence="6" id="KW-1185">Reference proteome</keyword>
<feature type="domain" description="Translin-associated factor X-interacting protein 1 N-terminal" evidence="4">
    <location>
        <begin position="19"/>
        <end position="112"/>
    </location>
</feature>
<feature type="compositionally biased region" description="Low complexity" evidence="3">
    <location>
        <begin position="613"/>
        <end position="632"/>
    </location>
</feature>
<dbReference type="AlphaFoldDB" id="A0A1X7UFW0"/>
<evidence type="ECO:0000313" key="6">
    <source>
        <dbReference type="Proteomes" id="UP000007879"/>
    </source>
</evidence>
<dbReference type="PANTHER" id="PTHR10292:SF11">
    <property type="entry name" value="CLATHRIN HEAVY CHAIN LINKER DOMAIN-CONTAINING PROTEIN 1"/>
    <property type="match status" value="1"/>
</dbReference>
<dbReference type="eggNOG" id="KOG0985">
    <property type="taxonomic scope" value="Eukaryota"/>
</dbReference>
<sequence length="643" mass="72916">MADRSLQVSYVEDEFAPAQEEFGEWQRRFDQVIEELPAYGPTLAKIKKQYEAVIGFIIDSKRVRALVQLDREKRKKDKQSILNFKRRKAELEEKILKLSSENKRLKKEIDTTKDVNAARKKEKDRRASPYHKRFPISSADRRSLSLTPSEAINIQFLEKELARLKLVLDEVQYNTEKRYVPKNQKDILQQQLINKEKEKEKIEHENKYLCHLYLQLRESIKAARLYYSSVQSSSSGQDHVVPLSKYALDLSRNITMVDVMNTLEELGEQDPEEEKEAEFILHCCQKFNELFDTEQFTEAALIAATSPKGVLRTIITLNKFKSLAPPVSPTPSPSPSPLMTYCSALMDSAHIYPPVSTEEAMECLYAAVAESHINLIAKWISKDSLPLCKEMGSYLYKQCSCPGTNCRCQFCMLSLVIYKKLNCSFEESLCLAKLGKYSSMLKDKQYNKNDIASLLSAVPSVDHALFLVAPPTGNRPSLHLFEALYVLAQTGPHPQRCIELVKSFAVLRKLSWQEAIGHETRLRPDLAHNLIPVLSQFPELDWLVLQLSVSYTVYTVLLRAIERINRSMSESSMNSSSYGPKSESTPPESRATSSSSRPKLTRSKRFDADDGTDFTSRSTSSASTSSDSGTDSKATPPVKDSDK</sequence>
<dbReference type="Pfam" id="PF13838">
    <property type="entry name" value="Clathrin_H_link"/>
    <property type="match status" value="1"/>
</dbReference>
<dbReference type="InParanoid" id="A0A1X7UFW0"/>
<dbReference type="InterPro" id="IPR016024">
    <property type="entry name" value="ARM-type_fold"/>
</dbReference>
<dbReference type="PANTHER" id="PTHR10292">
    <property type="entry name" value="CLATHRIN HEAVY CHAIN RELATED"/>
    <property type="match status" value="1"/>
</dbReference>
<keyword evidence="1 2" id="KW-0175">Coiled coil</keyword>
<reference evidence="5" key="2">
    <citation type="submission" date="2017-05" db="UniProtKB">
        <authorList>
            <consortium name="EnsemblMetazoa"/>
        </authorList>
    </citation>
    <scope>IDENTIFICATION</scope>
</reference>
<proteinExistence type="predicted"/>
<feature type="compositionally biased region" description="Polar residues" evidence="3">
    <location>
        <begin position="578"/>
        <end position="598"/>
    </location>
</feature>
<organism evidence="5">
    <name type="scientific">Amphimedon queenslandica</name>
    <name type="common">Sponge</name>
    <dbReference type="NCBI Taxonomy" id="400682"/>
    <lineage>
        <taxon>Eukaryota</taxon>
        <taxon>Metazoa</taxon>
        <taxon>Porifera</taxon>
        <taxon>Demospongiae</taxon>
        <taxon>Heteroscleromorpha</taxon>
        <taxon>Haplosclerida</taxon>
        <taxon>Niphatidae</taxon>
        <taxon>Amphimedon</taxon>
    </lineage>
</organism>
<dbReference type="Pfam" id="PF15739">
    <property type="entry name" value="TSNAXIP1_N"/>
    <property type="match status" value="1"/>
</dbReference>
<gene>
    <name evidence="5" type="primary">105313441</name>
</gene>
<dbReference type="OrthoDB" id="2113814at2759"/>
<dbReference type="EnsemblMetazoa" id="XM_019998831.1">
    <property type="protein sequence ID" value="XP_019854390.1"/>
    <property type="gene ID" value="LOC105313441"/>
</dbReference>
<evidence type="ECO:0000256" key="1">
    <source>
        <dbReference type="ARBA" id="ARBA00023054"/>
    </source>
</evidence>
<evidence type="ECO:0000256" key="3">
    <source>
        <dbReference type="SAM" id="MobiDB-lite"/>
    </source>
</evidence>
<dbReference type="InterPro" id="IPR012331">
    <property type="entry name" value="Clathrin_H-chain_linker"/>
</dbReference>
<feature type="coiled-coil region" evidence="2">
    <location>
        <begin position="154"/>
        <end position="205"/>
    </location>
</feature>
<reference evidence="6" key="1">
    <citation type="journal article" date="2010" name="Nature">
        <title>The Amphimedon queenslandica genome and the evolution of animal complexity.</title>
        <authorList>
            <person name="Srivastava M."/>
            <person name="Simakov O."/>
            <person name="Chapman J."/>
            <person name="Fahey B."/>
            <person name="Gauthier M.E."/>
            <person name="Mitros T."/>
            <person name="Richards G.S."/>
            <person name="Conaco C."/>
            <person name="Dacre M."/>
            <person name="Hellsten U."/>
            <person name="Larroux C."/>
            <person name="Putnam N.H."/>
            <person name="Stanke M."/>
            <person name="Adamska M."/>
            <person name="Darling A."/>
            <person name="Degnan S.M."/>
            <person name="Oakley T.H."/>
            <person name="Plachetzki D.C."/>
            <person name="Zhai Y."/>
            <person name="Adamski M."/>
            <person name="Calcino A."/>
            <person name="Cummins S.F."/>
            <person name="Goodstein D.M."/>
            <person name="Harris C."/>
            <person name="Jackson D.J."/>
            <person name="Leys S.P."/>
            <person name="Shu S."/>
            <person name="Woodcroft B.J."/>
            <person name="Vervoort M."/>
            <person name="Kosik K.S."/>
            <person name="Manning G."/>
            <person name="Degnan B.M."/>
            <person name="Rokhsar D.S."/>
        </authorList>
    </citation>
    <scope>NUCLEOTIDE SEQUENCE [LARGE SCALE GENOMIC DNA]</scope>
</reference>
<name>A0A1X7UFW0_AMPQE</name>
<feature type="coiled-coil region" evidence="2">
    <location>
        <begin position="74"/>
        <end position="115"/>
    </location>
</feature>
<dbReference type="InterPro" id="IPR032755">
    <property type="entry name" value="TSNAXIP1_N"/>
</dbReference>
<accession>A0A1X7UFW0</accession>
<dbReference type="EnsemblMetazoa" id="Aqu2.1.26854_001">
    <property type="protein sequence ID" value="Aqu2.1.26854_001"/>
    <property type="gene ID" value="Aqu2.1.26854"/>
</dbReference>
<feature type="region of interest" description="Disordered" evidence="3">
    <location>
        <begin position="569"/>
        <end position="643"/>
    </location>
</feature>